<dbReference type="SUPFAM" id="SSF51306">
    <property type="entry name" value="LexA/Signal peptidase"/>
    <property type="match status" value="1"/>
</dbReference>
<dbReference type="RefSeq" id="WP_093919691.1">
    <property type="nucleotide sequence ID" value="NZ_FONW01000003.1"/>
</dbReference>
<dbReference type="PROSITE" id="PS50943">
    <property type="entry name" value="HTH_CROC1"/>
    <property type="match status" value="1"/>
</dbReference>
<dbReference type="SMART" id="SM00530">
    <property type="entry name" value="HTH_XRE"/>
    <property type="match status" value="1"/>
</dbReference>
<protein>
    <submittedName>
        <fullName evidence="5">Helix-turn-helix</fullName>
    </submittedName>
</protein>
<dbReference type="InterPro" id="IPR010982">
    <property type="entry name" value="Lambda_DNA-bd_dom_sf"/>
</dbReference>
<dbReference type="STRING" id="655355.SAMN05216283_103187"/>
<dbReference type="SUPFAM" id="SSF47413">
    <property type="entry name" value="lambda repressor-like DNA-binding domains"/>
    <property type="match status" value="1"/>
</dbReference>
<evidence type="ECO:0000259" key="4">
    <source>
        <dbReference type="PROSITE" id="PS50943"/>
    </source>
</evidence>
<dbReference type="CDD" id="cd06529">
    <property type="entry name" value="S24_LexA-like"/>
    <property type="match status" value="1"/>
</dbReference>
<dbReference type="Gene3D" id="1.10.260.40">
    <property type="entry name" value="lambda repressor-like DNA-binding domains"/>
    <property type="match status" value="1"/>
</dbReference>
<evidence type="ECO:0000256" key="3">
    <source>
        <dbReference type="ARBA" id="ARBA00023163"/>
    </source>
</evidence>
<dbReference type="Pfam" id="PF00717">
    <property type="entry name" value="Peptidase_S24"/>
    <property type="match status" value="1"/>
</dbReference>
<keyword evidence="3" id="KW-0804">Transcription</keyword>
<dbReference type="Proteomes" id="UP000198964">
    <property type="component" value="Unassembled WGS sequence"/>
</dbReference>
<dbReference type="InterPro" id="IPR015927">
    <property type="entry name" value="Peptidase_S24_S26A/B/C"/>
</dbReference>
<dbReference type="Gene3D" id="2.10.109.10">
    <property type="entry name" value="Umud Fragment, subunit A"/>
    <property type="match status" value="1"/>
</dbReference>
<dbReference type="PANTHER" id="PTHR40661">
    <property type="match status" value="1"/>
</dbReference>
<keyword evidence="6" id="KW-1185">Reference proteome</keyword>
<keyword evidence="1" id="KW-0805">Transcription regulation</keyword>
<dbReference type="InterPro" id="IPR039418">
    <property type="entry name" value="LexA-like"/>
</dbReference>
<dbReference type="EMBL" id="FONW01000003">
    <property type="protein sequence ID" value="SFF22585.1"/>
    <property type="molecule type" value="Genomic_DNA"/>
</dbReference>
<dbReference type="CDD" id="cd00093">
    <property type="entry name" value="HTH_XRE"/>
    <property type="match status" value="1"/>
</dbReference>
<evidence type="ECO:0000256" key="2">
    <source>
        <dbReference type="ARBA" id="ARBA00023125"/>
    </source>
</evidence>
<gene>
    <name evidence="5" type="ORF">SAMN05216283_103187</name>
</gene>
<evidence type="ECO:0000256" key="1">
    <source>
        <dbReference type="ARBA" id="ARBA00023015"/>
    </source>
</evidence>
<evidence type="ECO:0000313" key="6">
    <source>
        <dbReference type="Proteomes" id="UP000198964"/>
    </source>
</evidence>
<dbReference type="Pfam" id="PF01381">
    <property type="entry name" value="HTH_3"/>
    <property type="match status" value="1"/>
</dbReference>
<dbReference type="InterPro" id="IPR036286">
    <property type="entry name" value="LexA/Signal_pep-like_sf"/>
</dbReference>
<accession>A0A1I2GXW3</accession>
<feature type="domain" description="HTH cro/C1-type" evidence="4">
    <location>
        <begin position="8"/>
        <end position="62"/>
    </location>
</feature>
<dbReference type="InterPro" id="IPR001387">
    <property type="entry name" value="Cro/C1-type_HTH"/>
</dbReference>
<sequence>MNYLAQNIKYLRRKHQLTQQRLADQLAVKRALIGSYEEGRATPKIQVMQQLAQLFKLSLDELIGTNLEKMPSSLLPKSNGPGQILSVVVTPDNEERIPIVPVKAAAGYLSGYADPEYVGELPHFYMPIPELSRNRTYRVFQLNGDSMLPVAPGAYVFCEYLVDLDELKEGQTYVLITRDEGLVYKRVYIKENNELLLKSDNPEYEAYRIPISSVLELWRAKGVLSFELPLPEFPGTAHISTVLSEMKEEIRKLREG</sequence>
<organism evidence="5 6">
    <name type="scientific">Sunxiuqinia elliptica</name>
    <dbReference type="NCBI Taxonomy" id="655355"/>
    <lineage>
        <taxon>Bacteria</taxon>
        <taxon>Pseudomonadati</taxon>
        <taxon>Bacteroidota</taxon>
        <taxon>Bacteroidia</taxon>
        <taxon>Marinilabiliales</taxon>
        <taxon>Prolixibacteraceae</taxon>
        <taxon>Sunxiuqinia</taxon>
    </lineage>
</organism>
<dbReference type="PANTHER" id="PTHR40661:SF3">
    <property type="entry name" value="FELS-1 PROPHAGE TRANSCRIPTIONAL REGULATOR"/>
    <property type="match status" value="1"/>
</dbReference>
<evidence type="ECO:0000313" key="5">
    <source>
        <dbReference type="EMBL" id="SFF22585.1"/>
    </source>
</evidence>
<name>A0A1I2GXW3_9BACT</name>
<keyword evidence="2" id="KW-0238">DNA-binding</keyword>
<dbReference type="AlphaFoldDB" id="A0A1I2GXW3"/>
<dbReference type="GO" id="GO:0003677">
    <property type="term" value="F:DNA binding"/>
    <property type="evidence" value="ECO:0007669"/>
    <property type="project" value="UniProtKB-KW"/>
</dbReference>
<reference evidence="5 6" key="1">
    <citation type="submission" date="2016-10" db="EMBL/GenBank/DDBJ databases">
        <authorList>
            <person name="de Groot N.N."/>
        </authorList>
    </citation>
    <scope>NUCLEOTIDE SEQUENCE [LARGE SCALE GENOMIC DNA]</scope>
    <source>
        <strain evidence="5 6">CGMCC 1.9156</strain>
    </source>
</reference>
<proteinExistence type="predicted"/>